<dbReference type="InterPro" id="IPR002575">
    <property type="entry name" value="Aminoglycoside_PTrfase"/>
</dbReference>
<protein>
    <submittedName>
        <fullName evidence="2">Aminoglycoside phosphotransferase</fullName>
    </submittedName>
</protein>
<dbReference type="PANTHER" id="PTHR21064:SF5">
    <property type="entry name" value="SLR1880 PROTEIN"/>
    <property type="match status" value="1"/>
</dbReference>
<evidence type="ECO:0000313" key="3">
    <source>
        <dbReference type="Proteomes" id="UP000623842"/>
    </source>
</evidence>
<dbReference type="EMBL" id="BNCK01000001">
    <property type="protein sequence ID" value="GHF79196.1"/>
    <property type="molecule type" value="Genomic_DNA"/>
</dbReference>
<dbReference type="InterPro" id="IPR050249">
    <property type="entry name" value="Pseudomonas-type_ThrB"/>
</dbReference>
<proteinExistence type="predicted"/>
<organism evidence="2 3">
    <name type="scientific">Thalassotalea marina</name>
    <dbReference type="NCBI Taxonomy" id="1673741"/>
    <lineage>
        <taxon>Bacteria</taxon>
        <taxon>Pseudomonadati</taxon>
        <taxon>Pseudomonadota</taxon>
        <taxon>Gammaproteobacteria</taxon>
        <taxon>Alteromonadales</taxon>
        <taxon>Colwelliaceae</taxon>
        <taxon>Thalassotalea</taxon>
    </lineage>
</organism>
<feature type="domain" description="Aminoglycoside phosphotransferase" evidence="1">
    <location>
        <begin position="26"/>
        <end position="256"/>
    </location>
</feature>
<gene>
    <name evidence="2" type="ORF">GCM10017161_02940</name>
</gene>
<accession>A0A919BAM9</accession>
<dbReference type="InterPro" id="IPR011009">
    <property type="entry name" value="Kinase-like_dom_sf"/>
</dbReference>
<dbReference type="Gene3D" id="3.90.1200.10">
    <property type="match status" value="1"/>
</dbReference>
<sequence length="360" mass="40932">MSKSIEQAQFEHVLTAYDCQIDQTQVSPLGNGLINNTFLVSSPESKFVLQRINHHVFKQPKQVVSNADLINDHLQNKKEAQEYSLEPMWQLKDKDGKPSVKYKEHLWRAIQFIPNCYTIEEVDCANQAHMVAKAFGEFTSALSDFPATELSEIIKDFHNLEFRMSQLADAVSQDKCGRLKQCKDLVDLCFKQHRFIDEVATYVDNLPVQVTHNDTKINNLLFANSTKEPIAVIDLDTCMPGFIMHDFGDMVRTCCSNLAEDGTALHKMELRLDIFEGLANGYVESFSGKMTPIEKDSLVIGAQLLPFMIGVRFLTDFIDGDNYFHTQRETHNLDRAKNQINLYSLLKNSRSELEAIVANA</sequence>
<dbReference type="SUPFAM" id="SSF56112">
    <property type="entry name" value="Protein kinase-like (PK-like)"/>
    <property type="match status" value="1"/>
</dbReference>
<dbReference type="Proteomes" id="UP000623842">
    <property type="component" value="Unassembled WGS sequence"/>
</dbReference>
<dbReference type="PANTHER" id="PTHR21064">
    <property type="entry name" value="AMINOGLYCOSIDE PHOSPHOTRANSFERASE DOMAIN-CONTAINING PROTEIN-RELATED"/>
    <property type="match status" value="1"/>
</dbReference>
<dbReference type="Pfam" id="PF01636">
    <property type="entry name" value="APH"/>
    <property type="match status" value="1"/>
</dbReference>
<comment type="caution">
    <text evidence="2">The sequence shown here is derived from an EMBL/GenBank/DDBJ whole genome shotgun (WGS) entry which is preliminary data.</text>
</comment>
<evidence type="ECO:0000313" key="2">
    <source>
        <dbReference type="EMBL" id="GHF79196.1"/>
    </source>
</evidence>
<reference evidence="2" key="2">
    <citation type="submission" date="2020-09" db="EMBL/GenBank/DDBJ databases">
        <authorList>
            <person name="Sun Q."/>
            <person name="Kim S."/>
        </authorList>
    </citation>
    <scope>NUCLEOTIDE SEQUENCE</scope>
    <source>
        <strain evidence="2">KCTC 42731</strain>
    </source>
</reference>
<dbReference type="AlphaFoldDB" id="A0A919BAM9"/>
<reference evidence="2" key="1">
    <citation type="journal article" date="2014" name="Int. J. Syst. Evol. Microbiol.">
        <title>Complete genome sequence of Corynebacterium casei LMG S-19264T (=DSM 44701T), isolated from a smear-ripened cheese.</title>
        <authorList>
            <consortium name="US DOE Joint Genome Institute (JGI-PGF)"/>
            <person name="Walter F."/>
            <person name="Albersmeier A."/>
            <person name="Kalinowski J."/>
            <person name="Ruckert C."/>
        </authorList>
    </citation>
    <scope>NUCLEOTIDE SEQUENCE</scope>
    <source>
        <strain evidence="2">KCTC 42731</strain>
    </source>
</reference>
<evidence type="ECO:0000259" key="1">
    <source>
        <dbReference type="Pfam" id="PF01636"/>
    </source>
</evidence>
<name>A0A919BAM9_9GAMM</name>
<dbReference type="RefSeq" id="WP_189766941.1">
    <property type="nucleotide sequence ID" value="NZ_BNCK01000001.1"/>
</dbReference>
<keyword evidence="3" id="KW-1185">Reference proteome</keyword>